<dbReference type="AlphaFoldDB" id="A0A1W2CJL9"/>
<accession>A0A1W2CJL9</accession>
<dbReference type="InterPro" id="IPR050492">
    <property type="entry name" value="Bact_metal-bind_prot9"/>
</dbReference>
<dbReference type="InterPro" id="IPR006127">
    <property type="entry name" value="ZnuA-like"/>
</dbReference>
<comment type="similarity">
    <text evidence="1">Belongs to the bacterial solute-binding protein 9 family.</text>
</comment>
<reference evidence="4 5" key="1">
    <citation type="submission" date="2017-04" db="EMBL/GenBank/DDBJ databases">
        <authorList>
            <person name="Afonso C.L."/>
            <person name="Miller P.J."/>
            <person name="Scott M.A."/>
            <person name="Spackman E."/>
            <person name="Goraichik I."/>
            <person name="Dimitrov K.M."/>
            <person name="Suarez D.L."/>
            <person name="Swayne D.E."/>
        </authorList>
    </citation>
    <scope>NUCLEOTIDE SEQUENCE [LARGE SCALE GENOMIC DNA]</scope>
    <source>
        <strain evidence="4 5">DSM 3385</strain>
    </source>
</reference>
<dbReference type="STRING" id="1121400.SAMN02746065_11273"/>
<evidence type="ECO:0000313" key="5">
    <source>
        <dbReference type="Proteomes" id="UP000192418"/>
    </source>
</evidence>
<evidence type="ECO:0000256" key="3">
    <source>
        <dbReference type="ARBA" id="ARBA00022729"/>
    </source>
</evidence>
<evidence type="ECO:0000256" key="1">
    <source>
        <dbReference type="ARBA" id="ARBA00011028"/>
    </source>
</evidence>
<organism evidence="4 5">
    <name type="scientific">Desulfocicer vacuolatum DSM 3385</name>
    <dbReference type="NCBI Taxonomy" id="1121400"/>
    <lineage>
        <taxon>Bacteria</taxon>
        <taxon>Pseudomonadati</taxon>
        <taxon>Thermodesulfobacteriota</taxon>
        <taxon>Desulfobacteria</taxon>
        <taxon>Desulfobacterales</taxon>
        <taxon>Desulfobacteraceae</taxon>
        <taxon>Desulfocicer</taxon>
    </lineage>
</organism>
<evidence type="ECO:0000313" key="4">
    <source>
        <dbReference type="EMBL" id="SMC85437.1"/>
    </source>
</evidence>
<dbReference type="Pfam" id="PF01297">
    <property type="entry name" value="ZnuA"/>
    <property type="match status" value="1"/>
</dbReference>
<dbReference type="OrthoDB" id="9810636at2"/>
<dbReference type="PANTHER" id="PTHR42953:SF3">
    <property type="entry name" value="HIGH-AFFINITY ZINC UPTAKE SYSTEM PROTEIN ZNUA"/>
    <property type="match status" value="1"/>
</dbReference>
<keyword evidence="5" id="KW-1185">Reference proteome</keyword>
<dbReference type="GO" id="GO:0030001">
    <property type="term" value="P:metal ion transport"/>
    <property type="evidence" value="ECO:0007669"/>
    <property type="project" value="InterPro"/>
</dbReference>
<keyword evidence="3" id="KW-0732">Signal</keyword>
<dbReference type="PANTHER" id="PTHR42953">
    <property type="entry name" value="HIGH-AFFINITY ZINC UPTAKE SYSTEM PROTEIN ZNUA-RELATED"/>
    <property type="match status" value="1"/>
</dbReference>
<dbReference type="GO" id="GO:0046872">
    <property type="term" value="F:metal ion binding"/>
    <property type="evidence" value="ECO:0007669"/>
    <property type="project" value="InterPro"/>
</dbReference>
<proteinExistence type="inferred from homology"/>
<dbReference type="EMBL" id="FWXY01000012">
    <property type="protein sequence ID" value="SMC85437.1"/>
    <property type="molecule type" value="Genomic_DNA"/>
</dbReference>
<protein>
    <submittedName>
        <fullName evidence="4">Zinc transport system substrate-binding protein</fullName>
    </submittedName>
</protein>
<dbReference type="Gene3D" id="3.40.50.1980">
    <property type="entry name" value="Nitrogenase molybdenum iron protein domain"/>
    <property type="match status" value="2"/>
</dbReference>
<dbReference type="RefSeq" id="WP_139795809.1">
    <property type="nucleotide sequence ID" value="NZ_FWXY01000012.1"/>
</dbReference>
<keyword evidence="2" id="KW-0813">Transport</keyword>
<dbReference type="SUPFAM" id="SSF53807">
    <property type="entry name" value="Helical backbone' metal receptor"/>
    <property type="match status" value="1"/>
</dbReference>
<dbReference type="Proteomes" id="UP000192418">
    <property type="component" value="Unassembled WGS sequence"/>
</dbReference>
<evidence type="ECO:0000256" key="2">
    <source>
        <dbReference type="ARBA" id="ARBA00022448"/>
    </source>
</evidence>
<sequence>MYEKNQMIGRKMIKYNITAVMVRAFFVFLMGILLIPPAAFGSASGKIEVFVSIAPQAYFIQRIGGEKVAVSVLVPPGKSPATYAPASAQMVKLSRAMALFTIGVPFETALIPKIRAMAPKLSIVDTARGITLRQLDGKKDVLHEPHEHGETVNKEALIHSDEAGHHHHHGAEGNDPHIWMNPLLVKKQAQTMCDSLSTLAPEYEPFFRENLRLFQADLDLLNQKIASILKPLQGETIFVFHPVFGYFADAYGLKQLAVERGGKTPKGRDLVSFIQQAKKNNVRVIFVQPQFDQRVAGKIASAIQGVVVPLDPLARDYIANLSGMALTIQKSLVGQ</sequence>
<name>A0A1W2CJL9_9BACT</name>
<gene>
    <name evidence="4" type="ORF">SAMN02746065_11273</name>
</gene>